<proteinExistence type="predicted"/>
<accession>A0ABW8Q6Z5</accession>
<comment type="caution">
    <text evidence="1">The sequence shown here is derived from an EMBL/GenBank/DDBJ whole genome shotgun (WGS) entry which is preliminary data.</text>
</comment>
<keyword evidence="2" id="KW-1185">Reference proteome</keyword>
<protein>
    <submittedName>
        <fullName evidence="1">Uncharacterized protein</fullName>
    </submittedName>
</protein>
<gene>
    <name evidence="1" type="ORF">ACI43T_10345</name>
</gene>
<evidence type="ECO:0000313" key="1">
    <source>
        <dbReference type="EMBL" id="MFK7642880.1"/>
    </source>
</evidence>
<dbReference type="RefSeq" id="WP_405386915.1">
    <property type="nucleotide sequence ID" value="NZ_JBJGEB010000012.1"/>
</dbReference>
<evidence type="ECO:0000313" key="2">
    <source>
        <dbReference type="Proteomes" id="UP001621964"/>
    </source>
</evidence>
<dbReference type="EMBL" id="JBJGEB010000012">
    <property type="protein sequence ID" value="MFK7642880.1"/>
    <property type="molecule type" value="Genomic_DNA"/>
</dbReference>
<name>A0ABW8Q6Z5_9NEIS</name>
<sequence>MKSLLIAALAVILPACTTETEPAYQHETEAQRIIREQQDAADFAVIELENTYARMTDEERMRGIVYE</sequence>
<reference evidence="1 2" key="1">
    <citation type="submission" date="2024-11" db="EMBL/GenBank/DDBJ databases">
        <authorList>
            <person name="Mikucki A.G."/>
            <person name="Kahler C.M."/>
        </authorList>
    </citation>
    <scope>NUCLEOTIDE SEQUENCE [LARGE SCALE GENOMIC DNA]</scope>
    <source>
        <strain evidence="1 2">EXNM717</strain>
    </source>
</reference>
<organism evidence="1 2">
    <name type="scientific">Neisseria oralis</name>
    <dbReference type="NCBI Taxonomy" id="1107316"/>
    <lineage>
        <taxon>Bacteria</taxon>
        <taxon>Pseudomonadati</taxon>
        <taxon>Pseudomonadota</taxon>
        <taxon>Betaproteobacteria</taxon>
        <taxon>Neisseriales</taxon>
        <taxon>Neisseriaceae</taxon>
        <taxon>Neisseria</taxon>
    </lineage>
</organism>
<dbReference type="Proteomes" id="UP001621964">
    <property type="component" value="Unassembled WGS sequence"/>
</dbReference>